<evidence type="ECO:0000256" key="1">
    <source>
        <dbReference type="SAM" id="MobiDB-lite"/>
    </source>
</evidence>
<evidence type="ECO:0000313" key="2">
    <source>
        <dbReference type="EMBL" id="KAJ1365655.1"/>
    </source>
</evidence>
<sequence>MENGTLVSDAGLLASDSDDEERRCDQYPRRWRDATHMQTERQKSQGRAITLLPRCLVDMVRLRSEGDPISRRQAALASQSRRLSMDCNVSLVSKVHSRPCAPDGNAQLLSCAQIDKTRVVRLCDGRTSPVLVQSLRAAGSECRREHGSSEFDIDDERKKSVLLLSVMRTANRYLKYLDFSFFTVSPRIPLHTN</sequence>
<keyword evidence="3" id="KW-1185">Reference proteome</keyword>
<name>A0AAD5MW64_PARTN</name>
<organism evidence="2 3">
    <name type="scientific">Parelaphostrongylus tenuis</name>
    <name type="common">Meningeal worm</name>
    <dbReference type="NCBI Taxonomy" id="148309"/>
    <lineage>
        <taxon>Eukaryota</taxon>
        <taxon>Metazoa</taxon>
        <taxon>Ecdysozoa</taxon>
        <taxon>Nematoda</taxon>
        <taxon>Chromadorea</taxon>
        <taxon>Rhabditida</taxon>
        <taxon>Rhabditina</taxon>
        <taxon>Rhabditomorpha</taxon>
        <taxon>Strongyloidea</taxon>
        <taxon>Metastrongylidae</taxon>
        <taxon>Parelaphostrongylus</taxon>
    </lineage>
</organism>
<accession>A0AAD5MW64</accession>
<feature type="region of interest" description="Disordered" evidence="1">
    <location>
        <begin position="1"/>
        <end position="23"/>
    </location>
</feature>
<dbReference type="Proteomes" id="UP001196413">
    <property type="component" value="Unassembled WGS sequence"/>
</dbReference>
<reference evidence="2" key="1">
    <citation type="submission" date="2021-06" db="EMBL/GenBank/DDBJ databases">
        <title>Parelaphostrongylus tenuis whole genome reference sequence.</title>
        <authorList>
            <person name="Garwood T.J."/>
            <person name="Larsen P.A."/>
            <person name="Fountain-Jones N.M."/>
            <person name="Garbe J.R."/>
            <person name="Macchietto M.G."/>
            <person name="Kania S.A."/>
            <person name="Gerhold R.W."/>
            <person name="Richards J.E."/>
            <person name="Wolf T.M."/>
        </authorList>
    </citation>
    <scope>NUCLEOTIDE SEQUENCE</scope>
    <source>
        <strain evidence="2">MNPRO001-30</strain>
        <tissue evidence="2">Meninges</tissue>
    </source>
</reference>
<protein>
    <submittedName>
        <fullName evidence="2">Uncharacterized protein</fullName>
    </submittedName>
</protein>
<comment type="caution">
    <text evidence="2">The sequence shown here is derived from an EMBL/GenBank/DDBJ whole genome shotgun (WGS) entry which is preliminary data.</text>
</comment>
<evidence type="ECO:0000313" key="3">
    <source>
        <dbReference type="Proteomes" id="UP001196413"/>
    </source>
</evidence>
<gene>
    <name evidence="2" type="ORF">KIN20_026055</name>
</gene>
<proteinExistence type="predicted"/>
<dbReference type="AlphaFoldDB" id="A0AAD5MW64"/>
<dbReference type="EMBL" id="JAHQIW010005322">
    <property type="protein sequence ID" value="KAJ1365655.1"/>
    <property type="molecule type" value="Genomic_DNA"/>
</dbReference>